<organism evidence="8 9">
    <name type="scientific">Thermomonospora curvata (strain ATCC 19995 / DSM 43183 / JCM 3096 / KCTC 9072 / NBRC 15933 / NCIMB 10081 / Henssen B9)</name>
    <dbReference type="NCBI Taxonomy" id="471852"/>
    <lineage>
        <taxon>Bacteria</taxon>
        <taxon>Bacillati</taxon>
        <taxon>Actinomycetota</taxon>
        <taxon>Actinomycetes</taxon>
        <taxon>Streptosporangiales</taxon>
        <taxon>Thermomonosporaceae</taxon>
        <taxon>Thermomonospora</taxon>
    </lineage>
</organism>
<keyword evidence="9" id="KW-1185">Reference proteome</keyword>
<dbReference type="eggNOG" id="COG2197">
    <property type="taxonomic scope" value="Bacteria"/>
</dbReference>
<dbReference type="Gene3D" id="3.40.50.2300">
    <property type="match status" value="1"/>
</dbReference>
<dbReference type="EMBL" id="CP001738">
    <property type="protein sequence ID" value="ACY98030.1"/>
    <property type="molecule type" value="Genomic_DNA"/>
</dbReference>
<dbReference type="InterPro" id="IPR039420">
    <property type="entry name" value="WalR-like"/>
</dbReference>
<dbReference type="SMART" id="SM00448">
    <property type="entry name" value="REC"/>
    <property type="match status" value="1"/>
</dbReference>
<dbReference type="GO" id="GO:0000160">
    <property type="term" value="P:phosphorelay signal transduction system"/>
    <property type="evidence" value="ECO:0007669"/>
    <property type="project" value="InterPro"/>
</dbReference>
<dbReference type="InterPro" id="IPR016032">
    <property type="entry name" value="Sig_transdc_resp-reg_C-effctor"/>
</dbReference>
<proteinExistence type="predicted"/>
<reference evidence="8 9" key="1">
    <citation type="journal article" date="2011" name="Stand. Genomic Sci.">
        <title>Complete genome sequence of Thermomonospora curvata type strain (B9).</title>
        <authorList>
            <person name="Chertkov O."/>
            <person name="Sikorski J."/>
            <person name="Nolan M."/>
            <person name="Lapidus A."/>
            <person name="Lucas S."/>
            <person name="Del Rio T.G."/>
            <person name="Tice H."/>
            <person name="Cheng J.F."/>
            <person name="Goodwin L."/>
            <person name="Pitluck S."/>
            <person name="Liolios K."/>
            <person name="Ivanova N."/>
            <person name="Mavromatis K."/>
            <person name="Mikhailova N."/>
            <person name="Ovchinnikova G."/>
            <person name="Pati A."/>
            <person name="Chen A."/>
            <person name="Palaniappan K."/>
            <person name="Djao O.D."/>
            <person name="Land M."/>
            <person name="Hauser L."/>
            <person name="Chang Y.J."/>
            <person name="Jeffries C.D."/>
            <person name="Brettin T."/>
            <person name="Han C."/>
            <person name="Detter J.C."/>
            <person name="Rohde M."/>
            <person name="Goker M."/>
            <person name="Woyke T."/>
            <person name="Bristow J."/>
            <person name="Eisen J.A."/>
            <person name="Markowitz V."/>
            <person name="Hugenholtz P."/>
            <person name="Klenk H.P."/>
            <person name="Kyrpides N.C."/>
        </authorList>
    </citation>
    <scope>NUCLEOTIDE SEQUENCE [LARGE SCALE GENOMIC DNA]</scope>
    <source>
        <strain evidence="9">ATCC 19995 / DSM 43183 / JCM 3096 / KCTC 9072 / NBRC 15933 / NCIMB 10081 / Henssen B9</strain>
    </source>
</reference>
<feature type="domain" description="Response regulatory" evidence="7">
    <location>
        <begin position="6"/>
        <end position="122"/>
    </location>
</feature>
<dbReference type="AlphaFoldDB" id="D1A3X7"/>
<feature type="modified residue" description="4-aspartylphosphate" evidence="5">
    <location>
        <position position="57"/>
    </location>
</feature>
<dbReference type="Proteomes" id="UP000001918">
    <property type="component" value="Chromosome"/>
</dbReference>
<keyword evidence="4" id="KW-0804">Transcription</keyword>
<dbReference type="InterPro" id="IPR001789">
    <property type="entry name" value="Sig_transdc_resp-reg_receiver"/>
</dbReference>
<dbReference type="CDD" id="cd06170">
    <property type="entry name" value="LuxR_C_like"/>
    <property type="match status" value="1"/>
</dbReference>
<keyword evidence="2" id="KW-0805">Transcription regulation</keyword>
<sequence>MSAPIRILIVDDDALVRLGLSMMLAGAEDLQIVGEAADGAEALAAAGELRPDVVLMDIRMPRMDGLTATERLRARRDPPEVIIMTTFDTDEHILRAMRVGACGFLLKHTPPPQIVQAIRQVAAGEPIISPSVLRRLMNYVGDLAAAPPDPRRERARAALQRLSPGERAVALLIGQGRSNGEIGRELSMSVATVKAYVSRVLTKLDLNNRVQVALLVHDAALEDEPPAQT</sequence>
<dbReference type="STRING" id="471852.Tcur_2469"/>
<dbReference type="PROSITE" id="PS50043">
    <property type="entry name" value="HTH_LUXR_2"/>
    <property type="match status" value="1"/>
</dbReference>
<dbReference type="GO" id="GO:0003677">
    <property type="term" value="F:DNA binding"/>
    <property type="evidence" value="ECO:0007669"/>
    <property type="project" value="UniProtKB-KW"/>
</dbReference>
<keyword evidence="1 5" id="KW-0597">Phosphoprotein</keyword>
<dbReference type="CDD" id="cd17535">
    <property type="entry name" value="REC_NarL-like"/>
    <property type="match status" value="1"/>
</dbReference>
<evidence type="ECO:0000259" key="7">
    <source>
        <dbReference type="PROSITE" id="PS50110"/>
    </source>
</evidence>
<gene>
    <name evidence="8" type="ordered locus">Tcur_2469</name>
</gene>
<feature type="domain" description="HTH luxR-type" evidence="6">
    <location>
        <begin position="155"/>
        <end position="220"/>
    </location>
</feature>
<keyword evidence="3" id="KW-0238">DNA-binding</keyword>
<protein>
    <submittedName>
        <fullName evidence="8">Two component transcriptional regulator, LuxR family</fullName>
    </submittedName>
</protein>
<dbReference type="InterPro" id="IPR000792">
    <property type="entry name" value="Tscrpt_reg_LuxR_C"/>
</dbReference>
<name>D1A3X7_THECD</name>
<evidence type="ECO:0000256" key="4">
    <source>
        <dbReference type="ARBA" id="ARBA00023163"/>
    </source>
</evidence>
<evidence type="ECO:0000259" key="6">
    <source>
        <dbReference type="PROSITE" id="PS50043"/>
    </source>
</evidence>
<evidence type="ECO:0000256" key="2">
    <source>
        <dbReference type="ARBA" id="ARBA00023015"/>
    </source>
</evidence>
<dbReference type="KEGG" id="tcu:Tcur_2469"/>
<dbReference type="Pfam" id="PF00072">
    <property type="entry name" value="Response_reg"/>
    <property type="match status" value="1"/>
</dbReference>
<evidence type="ECO:0000256" key="3">
    <source>
        <dbReference type="ARBA" id="ARBA00023125"/>
    </source>
</evidence>
<dbReference type="Pfam" id="PF00196">
    <property type="entry name" value="GerE"/>
    <property type="match status" value="1"/>
</dbReference>
<dbReference type="PROSITE" id="PS50110">
    <property type="entry name" value="RESPONSE_REGULATORY"/>
    <property type="match status" value="1"/>
</dbReference>
<evidence type="ECO:0000256" key="1">
    <source>
        <dbReference type="ARBA" id="ARBA00022553"/>
    </source>
</evidence>
<dbReference type="OrthoDB" id="9808843at2"/>
<dbReference type="SUPFAM" id="SSF52172">
    <property type="entry name" value="CheY-like"/>
    <property type="match status" value="1"/>
</dbReference>
<dbReference type="SMART" id="SM00421">
    <property type="entry name" value="HTH_LUXR"/>
    <property type="match status" value="1"/>
</dbReference>
<evidence type="ECO:0000313" key="8">
    <source>
        <dbReference type="EMBL" id="ACY98030.1"/>
    </source>
</evidence>
<dbReference type="PROSITE" id="PS00622">
    <property type="entry name" value="HTH_LUXR_1"/>
    <property type="match status" value="1"/>
</dbReference>
<dbReference type="PANTHER" id="PTHR43214">
    <property type="entry name" value="TWO-COMPONENT RESPONSE REGULATOR"/>
    <property type="match status" value="1"/>
</dbReference>
<dbReference type="GO" id="GO:0006355">
    <property type="term" value="P:regulation of DNA-templated transcription"/>
    <property type="evidence" value="ECO:0007669"/>
    <property type="project" value="InterPro"/>
</dbReference>
<dbReference type="SUPFAM" id="SSF46894">
    <property type="entry name" value="C-terminal effector domain of the bipartite response regulators"/>
    <property type="match status" value="1"/>
</dbReference>
<dbReference type="InterPro" id="IPR058245">
    <property type="entry name" value="NreC/VraR/RcsB-like_REC"/>
</dbReference>
<dbReference type="InterPro" id="IPR011006">
    <property type="entry name" value="CheY-like_superfamily"/>
</dbReference>
<dbReference type="PRINTS" id="PR00038">
    <property type="entry name" value="HTHLUXR"/>
</dbReference>
<evidence type="ECO:0000256" key="5">
    <source>
        <dbReference type="PROSITE-ProRule" id="PRU00169"/>
    </source>
</evidence>
<evidence type="ECO:0000313" key="9">
    <source>
        <dbReference type="Proteomes" id="UP000001918"/>
    </source>
</evidence>
<dbReference type="PANTHER" id="PTHR43214:SF24">
    <property type="entry name" value="TRANSCRIPTIONAL REGULATORY PROTEIN NARL-RELATED"/>
    <property type="match status" value="1"/>
</dbReference>
<dbReference type="RefSeq" id="WP_012852814.1">
    <property type="nucleotide sequence ID" value="NC_013510.1"/>
</dbReference>
<accession>D1A3X7</accession>
<dbReference type="HOGENOM" id="CLU_000445_90_10_11"/>